<sequence>MLRRLALTTAGSLAALTLTPATATALPLPPLLAPAEDSLTVTVSKTGYANADGTFELTCGTTPEGNHPAAKAACARLDELAQQNEDPFAPLPQDQMCTQMYGGPATAHVTGTWQGRTIEAHFSRTDGCEVDRWEKLQPVLPILSR</sequence>
<name>A0A918GYM0_9ACTN</name>
<dbReference type="EMBL" id="BMQQ01000003">
    <property type="protein sequence ID" value="GGT21922.1"/>
    <property type="molecule type" value="Genomic_DNA"/>
</dbReference>
<keyword evidence="4" id="KW-0646">Protease inhibitor</keyword>
<keyword evidence="10" id="KW-1185">Reference proteome</keyword>
<evidence type="ECO:0000313" key="10">
    <source>
        <dbReference type="Proteomes" id="UP000619486"/>
    </source>
</evidence>
<proteinExistence type="inferred from homology"/>
<gene>
    <name evidence="9" type="ORF">GCM10014713_13680</name>
</gene>
<dbReference type="GO" id="GO:0004867">
    <property type="term" value="F:serine-type endopeptidase inhibitor activity"/>
    <property type="evidence" value="ECO:0007669"/>
    <property type="project" value="UniProtKB-KW"/>
</dbReference>
<reference evidence="9" key="1">
    <citation type="journal article" date="2014" name="Int. J. Syst. Evol. Microbiol.">
        <title>Complete genome sequence of Corynebacterium casei LMG S-19264T (=DSM 44701T), isolated from a smear-ripened cheese.</title>
        <authorList>
            <consortium name="US DOE Joint Genome Institute (JGI-PGF)"/>
            <person name="Walter F."/>
            <person name="Albersmeier A."/>
            <person name="Kalinowski J."/>
            <person name="Ruckert C."/>
        </authorList>
    </citation>
    <scope>NUCLEOTIDE SEQUENCE</scope>
    <source>
        <strain evidence="9">JCM 3172</strain>
    </source>
</reference>
<evidence type="ECO:0000256" key="6">
    <source>
        <dbReference type="ARBA" id="ARBA00023157"/>
    </source>
</evidence>
<protein>
    <recommendedName>
        <fullName evidence="8">Subtilisin inhibitor domain-containing protein</fullName>
    </recommendedName>
</protein>
<dbReference type="AlphaFoldDB" id="A0A918GYM0"/>
<comment type="caution">
    <text evidence="9">The sequence shown here is derived from an EMBL/GenBank/DDBJ whole genome shotgun (WGS) entry which is preliminary data.</text>
</comment>
<evidence type="ECO:0000256" key="4">
    <source>
        <dbReference type="ARBA" id="ARBA00022690"/>
    </source>
</evidence>
<comment type="subcellular location">
    <subcellularLocation>
        <location evidence="1">Secreted</location>
    </subcellularLocation>
</comment>
<keyword evidence="7" id="KW-0732">Signal</keyword>
<dbReference type="InterPro" id="IPR023549">
    <property type="entry name" value="Subtilisin_inhibitor"/>
</dbReference>
<evidence type="ECO:0000256" key="5">
    <source>
        <dbReference type="ARBA" id="ARBA00022900"/>
    </source>
</evidence>
<dbReference type="InterPro" id="IPR036819">
    <property type="entry name" value="Subtilisin_inhibitor-like_sf"/>
</dbReference>
<dbReference type="SUPFAM" id="SSF55399">
    <property type="entry name" value="Subtilisin inhibitor"/>
    <property type="match status" value="1"/>
</dbReference>
<dbReference type="Proteomes" id="UP000619486">
    <property type="component" value="Unassembled WGS sequence"/>
</dbReference>
<accession>A0A918GYM0</accession>
<organism evidence="9 10">
    <name type="scientific">Streptomyces purpureus</name>
    <dbReference type="NCBI Taxonomy" id="1951"/>
    <lineage>
        <taxon>Bacteria</taxon>
        <taxon>Bacillati</taxon>
        <taxon>Actinomycetota</taxon>
        <taxon>Actinomycetes</taxon>
        <taxon>Kitasatosporales</taxon>
        <taxon>Streptomycetaceae</taxon>
        <taxon>Streptomyces</taxon>
    </lineage>
</organism>
<evidence type="ECO:0000313" key="9">
    <source>
        <dbReference type="EMBL" id="GGT21922.1"/>
    </source>
</evidence>
<feature type="domain" description="Subtilisin inhibitor" evidence="8">
    <location>
        <begin position="38"/>
        <end position="119"/>
    </location>
</feature>
<keyword evidence="3" id="KW-0964">Secreted</keyword>
<feature type="chain" id="PRO_5039477988" description="Subtilisin inhibitor domain-containing protein" evidence="7">
    <location>
        <begin position="26"/>
        <end position="145"/>
    </location>
</feature>
<evidence type="ECO:0000256" key="1">
    <source>
        <dbReference type="ARBA" id="ARBA00004613"/>
    </source>
</evidence>
<comment type="similarity">
    <text evidence="2">Belongs to the protease inhibitor I16 (SSI) family.</text>
</comment>
<evidence type="ECO:0000259" key="8">
    <source>
        <dbReference type="Pfam" id="PF00720"/>
    </source>
</evidence>
<feature type="signal peptide" evidence="7">
    <location>
        <begin position="1"/>
        <end position="25"/>
    </location>
</feature>
<evidence type="ECO:0000256" key="7">
    <source>
        <dbReference type="SAM" id="SignalP"/>
    </source>
</evidence>
<evidence type="ECO:0000256" key="2">
    <source>
        <dbReference type="ARBA" id="ARBA00010472"/>
    </source>
</evidence>
<keyword evidence="5" id="KW-0722">Serine protease inhibitor</keyword>
<dbReference type="RefSeq" id="WP_019887745.1">
    <property type="nucleotide sequence ID" value="NZ_BMQQ01000003.1"/>
</dbReference>
<reference evidence="9" key="2">
    <citation type="submission" date="2020-09" db="EMBL/GenBank/DDBJ databases">
        <authorList>
            <person name="Sun Q."/>
            <person name="Ohkuma M."/>
        </authorList>
    </citation>
    <scope>NUCLEOTIDE SEQUENCE</scope>
    <source>
        <strain evidence="9">JCM 3172</strain>
    </source>
</reference>
<dbReference type="Pfam" id="PF00720">
    <property type="entry name" value="SSI"/>
    <property type="match status" value="1"/>
</dbReference>
<evidence type="ECO:0000256" key="3">
    <source>
        <dbReference type="ARBA" id="ARBA00022525"/>
    </source>
</evidence>
<dbReference type="Gene3D" id="3.30.350.10">
    <property type="entry name" value="Subtilisin inhibitor-like"/>
    <property type="match status" value="1"/>
</dbReference>
<keyword evidence="6" id="KW-1015">Disulfide bond</keyword>
<dbReference type="GO" id="GO:0005576">
    <property type="term" value="C:extracellular region"/>
    <property type="evidence" value="ECO:0007669"/>
    <property type="project" value="UniProtKB-SubCell"/>
</dbReference>